<dbReference type="GO" id="GO:0005096">
    <property type="term" value="F:GTPase activator activity"/>
    <property type="evidence" value="ECO:0007669"/>
    <property type="project" value="UniProtKB-KW"/>
</dbReference>
<evidence type="ECO:0000313" key="6">
    <source>
        <dbReference type="WBParaSite" id="TREG1_107470.2"/>
    </source>
</evidence>
<sequence length="689" mass="78431">MDNVINEDNESLVDTAEDNSLCDRYGFRGGQQYTRPEEEDRVPLEVLRSRELKWRKMCSNWSLWYFKYHQKLRDRCRKGIPDSFRCEAWQRLCASPMVLVQRQRITCNDQMEAQTTPASIGSNQNNNHNSKHKFPKSRVGTLSNQTNYKSLQTIITSPSFHTSQGKEDDRRRLLYRKLHGTDNSRLSQGSSFHSLHIRRNKDQINDESRDSYGYPSALPFSLQISESPNTNRVSPWQRTVFNGESLRSVSGTTTHSSLHNLPSSVLMNSVNSSYNQPALPYSAYSTMASVHHGKSCSPPKSNANSVDMTTNHVKTTPTTTNTNTNTTRNSGGYASLSTTSCTDSSSTNHFQNEIQILEASSTDSCTSILISSSVASSSSPILYHRHQNMINTDSSFNQSSIGGAGGIVNNNEYEDARATLVPAIDLDPERLYANYCMQEGLPANCEQIRRDIDRQFPFHELFSNKGGQGQQSLYTLLKAYTIRHPEKGYCQGQAPLAAVLLMFMPEVDAFWTFNEICERYLESYYDDGLERVQIDGEVLYALLKSLHPSIYKFLKKHSVEPNLVVLEWFMCAYTRTLPWAAVLRIWDMFFCDGKIILFKVAIILLHRLFGNPSHRKSCNGLDDILMRLREVPSVIGKLDDFIRELVNFATKMIARRQFYHSSRIQISSFYAKTCAESGCFPEGRRKLRN</sequence>
<reference evidence="6" key="2">
    <citation type="submission" date="2023-11" db="UniProtKB">
        <authorList>
            <consortium name="WormBaseParasite"/>
        </authorList>
    </citation>
    <scope>IDENTIFICATION</scope>
</reference>
<proteinExistence type="predicted"/>
<dbReference type="Gene3D" id="1.10.8.270">
    <property type="entry name" value="putative rabgap domain of human tbc1 domain family member 14 like domains"/>
    <property type="match status" value="1"/>
</dbReference>
<dbReference type="InterPro" id="IPR000195">
    <property type="entry name" value="Rab-GAP-TBC_dom"/>
</dbReference>
<dbReference type="Pfam" id="PF00566">
    <property type="entry name" value="RabGAP-TBC"/>
    <property type="match status" value="1"/>
</dbReference>
<accession>A0AA85ISX8</accession>
<dbReference type="WBParaSite" id="TREG1_107470.2">
    <property type="protein sequence ID" value="TREG1_107470.2"/>
    <property type="gene ID" value="TREG1_107470"/>
</dbReference>
<keyword evidence="2" id="KW-0175">Coiled coil</keyword>
<dbReference type="InterPro" id="IPR050302">
    <property type="entry name" value="Rab_GAP_TBC_domain"/>
</dbReference>
<feature type="region of interest" description="Disordered" evidence="3">
    <location>
        <begin position="116"/>
        <end position="142"/>
    </location>
</feature>
<evidence type="ECO:0000259" key="4">
    <source>
        <dbReference type="PROSITE" id="PS50086"/>
    </source>
</evidence>
<evidence type="ECO:0000313" key="5">
    <source>
        <dbReference type="Proteomes" id="UP000050795"/>
    </source>
</evidence>
<dbReference type="FunFam" id="1.10.10.750:FF:000003">
    <property type="entry name" value="GTPase activating protein (Evi5)"/>
    <property type="match status" value="1"/>
</dbReference>
<dbReference type="PANTHER" id="PTHR47219:SF4">
    <property type="entry name" value="TBC1 DOMAIN FAMILY MEMBER 10A"/>
    <property type="match status" value="1"/>
</dbReference>
<reference evidence="5" key="1">
    <citation type="submission" date="2022-06" db="EMBL/GenBank/DDBJ databases">
        <authorList>
            <person name="Berger JAMES D."/>
            <person name="Berger JAMES D."/>
        </authorList>
    </citation>
    <scope>NUCLEOTIDE SEQUENCE [LARGE SCALE GENOMIC DNA]</scope>
</reference>
<feature type="region of interest" description="Disordered" evidence="3">
    <location>
        <begin position="313"/>
        <end position="332"/>
    </location>
</feature>
<dbReference type="SMART" id="SM00164">
    <property type="entry name" value="TBC"/>
    <property type="match status" value="1"/>
</dbReference>
<dbReference type="FunFam" id="1.10.8.270:FF:000007">
    <property type="entry name" value="TBC1 domain family member 10A"/>
    <property type="match status" value="1"/>
</dbReference>
<dbReference type="PANTHER" id="PTHR47219">
    <property type="entry name" value="RAB GTPASE-ACTIVATING PROTEIN 1-LIKE"/>
    <property type="match status" value="1"/>
</dbReference>
<protein>
    <recommendedName>
        <fullName evidence="4">Rab-GAP TBC domain-containing protein</fullName>
    </recommendedName>
</protein>
<feature type="domain" description="Rab-GAP TBC" evidence="4">
    <location>
        <begin position="425"/>
        <end position="593"/>
    </location>
</feature>
<dbReference type="AlphaFoldDB" id="A0AA85ISX8"/>
<dbReference type="Proteomes" id="UP000050795">
    <property type="component" value="Unassembled WGS sequence"/>
</dbReference>
<keyword evidence="5" id="KW-1185">Reference proteome</keyword>
<dbReference type="PROSITE" id="PS50086">
    <property type="entry name" value="TBC_RABGAP"/>
    <property type="match status" value="1"/>
</dbReference>
<evidence type="ECO:0000256" key="3">
    <source>
        <dbReference type="SAM" id="MobiDB-lite"/>
    </source>
</evidence>
<name>A0AA85ISX8_TRIRE</name>
<organism evidence="5 6">
    <name type="scientific">Trichobilharzia regenti</name>
    <name type="common">Nasal bird schistosome</name>
    <dbReference type="NCBI Taxonomy" id="157069"/>
    <lineage>
        <taxon>Eukaryota</taxon>
        <taxon>Metazoa</taxon>
        <taxon>Spiralia</taxon>
        <taxon>Lophotrochozoa</taxon>
        <taxon>Platyhelminthes</taxon>
        <taxon>Trematoda</taxon>
        <taxon>Digenea</taxon>
        <taxon>Strigeidida</taxon>
        <taxon>Schistosomatoidea</taxon>
        <taxon>Schistosomatidae</taxon>
        <taxon>Trichobilharzia</taxon>
    </lineage>
</organism>
<dbReference type="InterPro" id="IPR035969">
    <property type="entry name" value="Rab-GAP_TBC_sf"/>
</dbReference>
<evidence type="ECO:0000256" key="1">
    <source>
        <dbReference type="ARBA" id="ARBA00022468"/>
    </source>
</evidence>
<dbReference type="Gene3D" id="1.10.10.750">
    <property type="entry name" value="Ypt/Rab-GAP domain of gyp1p, domain 1"/>
    <property type="match status" value="1"/>
</dbReference>
<evidence type="ECO:0000256" key="2">
    <source>
        <dbReference type="ARBA" id="ARBA00023054"/>
    </source>
</evidence>
<dbReference type="GO" id="GO:0031267">
    <property type="term" value="F:small GTPase binding"/>
    <property type="evidence" value="ECO:0007669"/>
    <property type="project" value="TreeGrafter"/>
</dbReference>
<dbReference type="FunFam" id="1.10.472.80:FF:000008">
    <property type="entry name" value="TBC1 domain family member 10A"/>
    <property type="match status" value="1"/>
</dbReference>
<keyword evidence="1" id="KW-0343">GTPase activation</keyword>
<dbReference type="Gene3D" id="1.10.472.80">
    <property type="entry name" value="Ypt/Rab-GAP domain of gyp1p, domain 3"/>
    <property type="match status" value="1"/>
</dbReference>
<dbReference type="SUPFAM" id="SSF47923">
    <property type="entry name" value="Ypt/Rab-GAP domain of gyp1p"/>
    <property type="match status" value="2"/>
</dbReference>